<dbReference type="InterPro" id="IPR003591">
    <property type="entry name" value="Leu-rich_rpt_typical-subtyp"/>
</dbReference>
<dbReference type="InterPro" id="IPR050216">
    <property type="entry name" value="LRR_domain-containing"/>
</dbReference>
<sequence>MLFAFNFIYKGLRTLDLTHNKLQELPSEIGYMSSLEQLYLRHNQLTELPVFKTTDLLKELHVGNNRIESLSLEFLQSIPGISVLDLRDNKISTLPEEITCLQKLQRLDLTNNNLSSLPFKLGTLANLKSLILEGNPLRSIRRDIINRGTMGLLKYLRSRIEEPAAGDAQNGSEQSASDPSSAMGASMVVSGKTLVYNDKKATSIPAHLWEPAKEKQVTSVNFSKNLLTQVPEHLILLSRTVVEVNLGSNRISSIPSDFKMMTSLSVLDLRNNSLSTLPAELETLQAMRELVISANRFSEIPPVIYSWTNMENLLASDNQITEINVSGLLKLTKLSTLDLQNNDIRQVPPELGKMESLRSLQLGGNAFRNPRAAVLAKGTVALLQYLRDKIPT</sequence>
<evidence type="ECO:0000256" key="1">
    <source>
        <dbReference type="ARBA" id="ARBA00022614"/>
    </source>
</evidence>
<dbReference type="GO" id="GO:0005737">
    <property type="term" value="C:cytoplasm"/>
    <property type="evidence" value="ECO:0007669"/>
    <property type="project" value="TreeGrafter"/>
</dbReference>
<dbReference type="STRING" id="307972.A0A2G8KK96"/>
<evidence type="ECO:0000313" key="5">
    <source>
        <dbReference type="Proteomes" id="UP000230750"/>
    </source>
</evidence>
<dbReference type="SUPFAM" id="SSF52075">
    <property type="entry name" value="Outer arm dynein light chain 1"/>
    <property type="match status" value="1"/>
</dbReference>
<dbReference type="Pfam" id="PF13855">
    <property type="entry name" value="LRR_8"/>
    <property type="match status" value="4"/>
</dbReference>
<keyword evidence="2" id="KW-0677">Repeat</keyword>
<organism evidence="4 5">
    <name type="scientific">Stichopus japonicus</name>
    <name type="common">Sea cucumber</name>
    <dbReference type="NCBI Taxonomy" id="307972"/>
    <lineage>
        <taxon>Eukaryota</taxon>
        <taxon>Metazoa</taxon>
        <taxon>Echinodermata</taxon>
        <taxon>Eleutherozoa</taxon>
        <taxon>Echinozoa</taxon>
        <taxon>Holothuroidea</taxon>
        <taxon>Aspidochirotacea</taxon>
        <taxon>Aspidochirotida</taxon>
        <taxon>Stichopodidae</taxon>
        <taxon>Apostichopus</taxon>
    </lineage>
</organism>
<keyword evidence="5" id="KW-1185">Reference proteome</keyword>
<dbReference type="SMART" id="SM00364">
    <property type="entry name" value="LRR_BAC"/>
    <property type="match status" value="7"/>
</dbReference>
<dbReference type="InterPro" id="IPR001611">
    <property type="entry name" value="Leu-rich_rpt"/>
</dbReference>
<protein>
    <recommendedName>
        <fullName evidence="6">Leucine-rich repeat-containing protein 40</fullName>
    </recommendedName>
</protein>
<dbReference type="PROSITE" id="PS51450">
    <property type="entry name" value="LRR"/>
    <property type="match status" value="6"/>
</dbReference>
<proteinExistence type="predicted"/>
<evidence type="ECO:0000256" key="2">
    <source>
        <dbReference type="ARBA" id="ARBA00022737"/>
    </source>
</evidence>
<comment type="caution">
    <text evidence="4">The sequence shown here is derived from an EMBL/GenBank/DDBJ whole genome shotgun (WGS) entry which is preliminary data.</text>
</comment>
<dbReference type="InterPro" id="IPR032675">
    <property type="entry name" value="LRR_dom_sf"/>
</dbReference>
<dbReference type="OrthoDB" id="660555at2759"/>
<dbReference type="Gene3D" id="3.80.10.10">
    <property type="entry name" value="Ribonuclease Inhibitor"/>
    <property type="match status" value="3"/>
</dbReference>
<gene>
    <name evidence="4" type="ORF">BSL78_14724</name>
</gene>
<dbReference type="EMBL" id="MRZV01000523">
    <property type="protein sequence ID" value="PIK48423.1"/>
    <property type="molecule type" value="Genomic_DNA"/>
</dbReference>
<dbReference type="SMART" id="SM00369">
    <property type="entry name" value="LRR_TYP"/>
    <property type="match status" value="9"/>
</dbReference>
<dbReference type="PANTHER" id="PTHR48051">
    <property type="match status" value="1"/>
</dbReference>
<evidence type="ECO:0008006" key="6">
    <source>
        <dbReference type="Google" id="ProtNLM"/>
    </source>
</evidence>
<evidence type="ECO:0000313" key="4">
    <source>
        <dbReference type="EMBL" id="PIK48423.1"/>
    </source>
</evidence>
<dbReference type="FunFam" id="3.80.10.10:FF:000116">
    <property type="entry name" value="Leucine-rich repeat-containing protein 40"/>
    <property type="match status" value="1"/>
</dbReference>
<feature type="compositionally biased region" description="Polar residues" evidence="3">
    <location>
        <begin position="169"/>
        <end position="180"/>
    </location>
</feature>
<reference evidence="4 5" key="1">
    <citation type="journal article" date="2017" name="PLoS Biol.">
        <title>The sea cucumber genome provides insights into morphological evolution and visceral regeneration.</title>
        <authorList>
            <person name="Zhang X."/>
            <person name="Sun L."/>
            <person name="Yuan J."/>
            <person name="Sun Y."/>
            <person name="Gao Y."/>
            <person name="Zhang L."/>
            <person name="Li S."/>
            <person name="Dai H."/>
            <person name="Hamel J.F."/>
            <person name="Liu C."/>
            <person name="Yu Y."/>
            <person name="Liu S."/>
            <person name="Lin W."/>
            <person name="Guo K."/>
            <person name="Jin S."/>
            <person name="Xu P."/>
            <person name="Storey K.B."/>
            <person name="Huan P."/>
            <person name="Zhang T."/>
            <person name="Zhou Y."/>
            <person name="Zhang J."/>
            <person name="Lin C."/>
            <person name="Li X."/>
            <person name="Xing L."/>
            <person name="Huo D."/>
            <person name="Sun M."/>
            <person name="Wang L."/>
            <person name="Mercier A."/>
            <person name="Li F."/>
            <person name="Yang H."/>
            <person name="Xiang J."/>
        </authorList>
    </citation>
    <scope>NUCLEOTIDE SEQUENCE [LARGE SCALE GENOMIC DNA]</scope>
    <source>
        <strain evidence="4">Shaxun</strain>
        <tissue evidence="4">Muscle</tissue>
    </source>
</reference>
<dbReference type="PRINTS" id="PR00019">
    <property type="entry name" value="LEURICHRPT"/>
</dbReference>
<dbReference type="AlphaFoldDB" id="A0A2G8KK96"/>
<dbReference type="PANTHER" id="PTHR48051:SF1">
    <property type="entry name" value="RAS SUPPRESSOR PROTEIN 1"/>
    <property type="match status" value="1"/>
</dbReference>
<evidence type="ECO:0000256" key="3">
    <source>
        <dbReference type="SAM" id="MobiDB-lite"/>
    </source>
</evidence>
<dbReference type="FunFam" id="3.80.10.10:FF:000193">
    <property type="entry name" value="Leucine-rich repeat-containing protein 40"/>
    <property type="match status" value="1"/>
</dbReference>
<name>A0A2G8KK96_STIJA</name>
<accession>A0A2G8KK96</accession>
<keyword evidence="1" id="KW-0433">Leucine-rich repeat</keyword>
<dbReference type="Proteomes" id="UP000230750">
    <property type="component" value="Unassembled WGS sequence"/>
</dbReference>
<dbReference type="SUPFAM" id="SSF52058">
    <property type="entry name" value="L domain-like"/>
    <property type="match status" value="1"/>
</dbReference>
<feature type="region of interest" description="Disordered" evidence="3">
    <location>
        <begin position="164"/>
        <end position="184"/>
    </location>
</feature>